<evidence type="ECO:0000313" key="1">
    <source>
        <dbReference type="Proteomes" id="UP000790787"/>
    </source>
</evidence>
<proteinExistence type="predicted"/>
<dbReference type="RefSeq" id="XP_075086789.1">
    <property type="nucleotide sequence ID" value="XM_075230688.1"/>
</dbReference>
<dbReference type="Proteomes" id="UP000790787">
    <property type="component" value="Chromosome 15"/>
</dbReference>
<evidence type="ECO:0000313" key="2">
    <source>
        <dbReference type="RefSeq" id="XP_075086789.1"/>
    </source>
</evidence>
<protein>
    <submittedName>
        <fullName evidence="2">Protease Do-like 5, chloroplastic isoform X1</fullName>
    </submittedName>
</protein>
<accession>A0AC58SP90</accession>
<keyword evidence="1" id="KW-1185">Reference proteome</keyword>
<sequence>MQQLKGQVTDYHVIAKLATDQSGLQHCKVSLVNAKGESIAKGAKIVGVDPAYDMAFLKIDVEGDEIKPVSAGTSHGLHVGNSGGSSGRVIGLSKATSPAAISNMLQAPVCPQGLTFPYQLTQLYGP</sequence>
<reference evidence="2" key="2">
    <citation type="submission" date="2025-08" db="UniProtKB">
        <authorList>
            <consortium name="RefSeq"/>
        </authorList>
    </citation>
    <scope>IDENTIFICATION</scope>
    <source>
        <tissue evidence="2">Leaf</tissue>
    </source>
</reference>
<organism evidence="1 2">
    <name type="scientific">Nicotiana tabacum</name>
    <name type="common">Common tobacco</name>
    <dbReference type="NCBI Taxonomy" id="4097"/>
    <lineage>
        <taxon>Eukaryota</taxon>
        <taxon>Viridiplantae</taxon>
        <taxon>Streptophyta</taxon>
        <taxon>Embryophyta</taxon>
        <taxon>Tracheophyta</taxon>
        <taxon>Spermatophyta</taxon>
        <taxon>Magnoliopsida</taxon>
        <taxon>eudicotyledons</taxon>
        <taxon>Gunneridae</taxon>
        <taxon>Pentapetalae</taxon>
        <taxon>asterids</taxon>
        <taxon>lamiids</taxon>
        <taxon>Solanales</taxon>
        <taxon>Solanaceae</taxon>
        <taxon>Nicotianoideae</taxon>
        <taxon>Nicotianeae</taxon>
        <taxon>Nicotiana</taxon>
    </lineage>
</organism>
<reference evidence="1" key="1">
    <citation type="journal article" date="2014" name="Nat. Commun.">
        <title>The tobacco genome sequence and its comparison with those of tomato and potato.</title>
        <authorList>
            <person name="Sierro N."/>
            <person name="Battey J.N."/>
            <person name="Ouadi S."/>
            <person name="Bakaher N."/>
            <person name="Bovet L."/>
            <person name="Willig A."/>
            <person name="Goepfert S."/>
            <person name="Peitsch M.C."/>
            <person name="Ivanov N.V."/>
        </authorList>
    </citation>
    <scope>NUCLEOTIDE SEQUENCE [LARGE SCALE GENOMIC DNA]</scope>
</reference>
<name>A0AC58SP90_TOBAC</name>
<gene>
    <name evidence="2" type="primary">LOC107830689</name>
</gene>